<accession>A0ABN2KR08</accession>
<dbReference type="CDD" id="cd06267">
    <property type="entry name" value="PBP1_LacI_sugar_binding-like"/>
    <property type="match status" value="1"/>
</dbReference>
<evidence type="ECO:0000259" key="6">
    <source>
        <dbReference type="PROSITE" id="PS50932"/>
    </source>
</evidence>
<dbReference type="InterPro" id="IPR028082">
    <property type="entry name" value="Peripla_BP_I"/>
</dbReference>
<dbReference type="Proteomes" id="UP001500506">
    <property type="component" value="Unassembled WGS sequence"/>
</dbReference>
<dbReference type="SMART" id="SM00354">
    <property type="entry name" value="HTH_LACI"/>
    <property type="match status" value="1"/>
</dbReference>
<feature type="domain" description="HTH lacI-type" evidence="6">
    <location>
        <begin position="22"/>
        <end position="76"/>
    </location>
</feature>
<dbReference type="PANTHER" id="PTHR30146">
    <property type="entry name" value="LACI-RELATED TRANSCRIPTIONAL REPRESSOR"/>
    <property type="match status" value="1"/>
</dbReference>
<sequence length="353" mass="37342">MSDQQPERVARESKRSRGGSAPTIYDIAKLAGVNPSTVSRALSQPGRINVKTEERIQAAAKELNYRVNPIARALPTGRTNTLGLFVADITNPVIFGIVRGAERAAADAGYTLVVAESQESGEREATAIERVMPSVDGLVLATSRLADTQIKQIAARKPVVVINRELEGVTGILPDVERGVDQLVAHLAELGHRSIAYVSGPETSWVSRRRWEALLAAAPKRGMTIVEIGPGVPTLDGGTAAISRVIASGVTAVVAFNDLMAIGLLRVALERGIAVPSQLSIAGFDDIFGSDFTAPALTTVRAPLIEAGERAVRHLLSRVSPQSDDRRVDVEALLPTELVVRGSTGHPLPGAGD</sequence>
<dbReference type="InterPro" id="IPR010982">
    <property type="entry name" value="Lambda_DNA-bd_dom_sf"/>
</dbReference>
<dbReference type="PROSITE" id="PS50932">
    <property type="entry name" value="HTH_LACI_2"/>
    <property type="match status" value="1"/>
</dbReference>
<evidence type="ECO:0000256" key="3">
    <source>
        <dbReference type="ARBA" id="ARBA00023125"/>
    </source>
</evidence>
<dbReference type="PANTHER" id="PTHR30146:SF148">
    <property type="entry name" value="HTH-TYPE TRANSCRIPTIONAL REPRESSOR PURR-RELATED"/>
    <property type="match status" value="1"/>
</dbReference>
<reference evidence="7 8" key="1">
    <citation type="journal article" date="2019" name="Int. J. Syst. Evol. Microbiol.">
        <title>The Global Catalogue of Microorganisms (GCM) 10K type strain sequencing project: providing services to taxonomists for standard genome sequencing and annotation.</title>
        <authorList>
            <consortium name="The Broad Institute Genomics Platform"/>
            <consortium name="The Broad Institute Genome Sequencing Center for Infectious Disease"/>
            <person name="Wu L."/>
            <person name="Ma J."/>
        </authorList>
    </citation>
    <scope>NUCLEOTIDE SEQUENCE [LARGE SCALE GENOMIC DNA]</scope>
    <source>
        <strain evidence="7 8">JCM 14319</strain>
    </source>
</reference>
<feature type="compositionally biased region" description="Basic and acidic residues" evidence="5">
    <location>
        <begin position="1"/>
        <end position="15"/>
    </location>
</feature>
<dbReference type="SUPFAM" id="SSF53822">
    <property type="entry name" value="Periplasmic binding protein-like I"/>
    <property type="match status" value="1"/>
</dbReference>
<dbReference type="Gene3D" id="1.10.260.40">
    <property type="entry name" value="lambda repressor-like DNA-binding domains"/>
    <property type="match status" value="1"/>
</dbReference>
<keyword evidence="2" id="KW-0805">Transcription regulation</keyword>
<name>A0ABN2KR08_9MICO</name>
<evidence type="ECO:0000313" key="7">
    <source>
        <dbReference type="EMBL" id="GAA1763627.1"/>
    </source>
</evidence>
<dbReference type="Gene3D" id="3.40.50.2300">
    <property type="match status" value="2"/>
</dbReference>
<dbReference type="CDD" id="cd01392">
    <property type="entry name" value="HTH_LacI"/>
    <property type="match status" value="1"/>
</dbReference>
<keyword evidence="3 7" id="KW-0238">DNA-binding</keyword>
<dbReference type="SUPFAM" id="SSF47413">
    <property type="entry name" value="lambda repressor-like DNA-binding domains"/>
    <property type="match status" value="1"/>
</dbReference>
<evidence type="ECO:0000256" key="4">
    <source>
        <dbReference type="ARBA" id="ARBA00023163"/>
    </source>
</evidence>
<dbReference type="InterPro" id="IPR046335">
    <property type="entry name" value="LacI/GalR-like_sensor"/>
</dbReference>
<organism evidence="7 8">
    <name type="scientific">Agromyces humatus</name>
    <dbReference type="NCBI Taxonomy" id="279573"/>
    <lineage>
        <taxon>Bacteria</taxon>
        <taxon>Bacillati</taxon>
        <taxon>Actinomycetota</taxon>
        <taxon>Actinomycetes</taxon>
        <taxon>Micrococcales</taxon>
        <taxon>Microbacteriaceae</taxon>
        <taxon>Agromyces</taxon>
    </lineage>
</organism>
<evidence type="ECO:0000256" key="2">
    <source>
        <dbReference type="ARBA" id="ARBA00023015"/>
    </source>
</evidence>
<keyword evidence="8" id="KW-1185">Reference proteome</keyword>
<dbReference type="Pfam" id="PF00356">
    <property type="entry name" value="LacI"/>
    <property type="match status" value="1"/>
</dbReference>
<comment type="caution">
    <text evidence="7">The sequence shown here is derived from an EMBL/GenBank/DDBJ whole genome shotgun (WGS) entry which is preliminary data.</text>
</comment>
<evidence type="ECO:0000313" key="8">
    <source>
        <dbReference type="Proteomes" id="UP001500506"/>
    </source>
</evidence>
<dbReference type="RefSeq" id="WP_232499892.1">
    <property type="nucleotide sequence ID" value="NZ_BAAANH010000005.1"/>
</dbReference>
<keyword evidence="4" id="KW-0804">Transcription</keyword>
<proteinExistence type="predicted"/>
<evidence type="ECO:0000256" key="1">
    <source>
        <dbReference type="ARBA" id="ARBA00022491"/>
    </source>
</evidence>
<evidence type="ECO:0000256" key="5">
    <source>
        <dbReference type="SAM" id="MobiDB-lite"/>
    </source>
</evidence>
<feature type="region of interest" description="Disordered" evidence="5">
    <location>
        <begin position="1"/>
        <end position="21"/>
    </location>
</feature>
<keyword evidence="1" id="KW-0678">Repressor</keyword>
<protein>
    <submittedName>
        <fullName evidence="7">LacI family DNA-binding transcriptional regulator</fullName>
    </submittedName>
</protein>
<dbReference type="GO" id="GO:0003677">
    <property type="term" value="F:DNA binding"/>
    <property type="evidence" value="ECO:0007669"/>
    <property type="project" value="UniProtKB-KW"/>
</dbReference>
<gene>
    <name evidence="7" type="ORF">GCM10009747_24020</name>
</gene>
<dbReference type="EMBL" id="BAAANH010000005">
    <property type="protein sequence ID" value="GAA1763627.1"/>
    <property type="molecule type" value="Genomic_DNA"/>
</dbReference>
<dbReference type="Pfam" id="PF13377">
    <property type="entry name" value="Peripla_BP_3"/>
    <property type="match status" value="1"/>
</dbReference>
<dbReference type="InterPro" id="IPR000843">
    <property type="entry name" value="HTH_LacI"/>
</dbReference>